<evidence type="ECO:0000259" key="3">
    <source>
        <dbReference type="PROSITE" id="PS51186"/>
    </source>
</evidence>
<organism evidence="4 5">
    <name type="scientific">Chryseotalea sanaruensis</name>
    <dbReference type="NCBI Taxonomy" id="2482724"/>
    <lineage>
        <taxon>Bacteria</taxon>
        <taxon>Pseudomonadati</taxon>
        <taxon>Bacteroidota</taxon>
        <taxon>Cytophagia</taxon>
        <taxon>Cytophagales</taxon>
        <taxon>Chryseotaleaceae</taxon>
        <taxon>Chryseotalea</taxon>
    </lineage>
</organism>
<keyword evidence="5" id="KW-1185">Reference proteome</keyword>
<keyword evidence="1 4" id="KW-0808">Transferase</keyword>
<feature type="domain" description="N-acetyltransferase" evidence="3">
    <location>
        <begin position="6"/>
        <end position="155"/>
    </location>
</feature>
<dbReference type="InterPro" id="IPR050832">
    <property type="entry name" value="Bact_Acetyltransf"/>
</dbReference>
<evidence type="ECO:0000256" key="2">
    <source>
        <dbReference type="ARBA" id="ARBA00023315"/>
    </source>
</evidence>
<dbReference type="EMBL" id="BHXQ01000003">
    <property type="protein sequence ID" value="GCC51616.1"/>
    <property type="molecule type" value="Genomic_DNA"/>
</dbReference>
<keyword evidence="2" id="KW-0012">Acyltransferase</keyword>
<proteinExistence type="predicted"/>
<dbReference type="AlphaFoldDB" id="A0A401U9N7"/>
<dbReference type="GO" id="GO:0016747">
    <property type="term" value="F:acyltransferase activity, transferring groups other than amino-acyl groups"/>
    <property type="evidence" value="ECO:0007669"/>
    <property type="project" value="InterPro"/>
</dbReference>
<reference evidence="4 5" key="1">
    <citation type="submission" date="2018-11" db="EMBL/GenBank/DDBJ databases">
        <title>Chryseotalea sanarue gen. nov., sp., nov., a member of the family Cytophagaceae, isolated from a brackish lake in Hamamatsu Japan.</title>
        <authorList>
            <person name="Maejima Y."/>
            <person name="Iino T."/>
            <person name="Muraguchi Y."/>
            <person name="Fukuda K."/>
            <person name="Ohkuma M."/>
            <person name="Moriuchi R."/>
            <person name="Dohra H."/>
            <person name="Kimbara K."/>
            <person name="Shintani M."/>
        </authorList>
    </citation>
    <scope>NUCLEOTIDE SEQUENCE [LARGE SCALE GENOMIC DNA]</scope>
    <source>
        <strain evidence="4 5">Ys</strain>
    </source>
</reference>
<evidence type="ECO:0000313" key="5">
    <source>
        <dbReference type="Proteomes" id="UP000288227"/>
    </source>
</evidence>
<name>A0A401U9N7_9BACT</name>
<gene>
    <name evidence="4" type="ORF">SanaruYs_18430</name>
</gene>
<dbReference type="Gene3D" id="3.40.630.30">
    <property type="match status" value="1"/>
</dbReference>
<protein>
    <submittedName>
        <fullName evidence="4">N-acetyltransferase</fullName>
    </submittedName>
</protein>
<dbReference type="InterPro" id="IPR016181">
    <property type="entry name" value="Acyl_CoA_acyltransferase"/>
</dbReference>
<sequence length="170" mass="19767">MEGPVLEIIDYQSEHQPWFEQLNRSWIERYFWMEPIDFEVLQEPEVHILRSRGKILMARYQGQIVGTVALKFVEEGLYEFTKMAVDEKYQGLKIGRALSEAAIKKAKEEKAQAIILYSNTALKNAIELYRKLGFVEVPLDGPYKRSNIKMKLTLLNNDFTKSTHALGIRN</sequence>
<dbReference type="Pfam" id="PF00583">
    <property type="entry name" value="Acetyltransf_1"/>
    <property type="match status" value="1"/>
</dbReference>
<dbReference type="Proteomes" id="UP000288227">
    <property type="component" value="Unassembled WGS sequence"/>
</dbReference>
<dbReference type="RefSeq" id="WP_127122272.1">
    <property type="nucleotide sequence ID" value="NZ_BHXQ01000003.1"/>
</dbReference>
<evidence type="ECO:0000313" key="4">
    <source>
        <dbReference type="EMBL" id="GCC51616.1"/>
    </source>
</evidence>
<dbReference type="PANTHER" id="PTHR43877">
    <property type="entry name" value="AMINOALKYLPHOSPHONATE N-ACETYLTRANSFERASE-RELATED-RELATED"/>
    <property type="match status" value="1"/>
</dbReference>
<comment type="caution">
    <text evidence="4">The sequence shown here is derived from an EMBL/GenBank/DDBJ whole genome shotgun (WGS) entry which is preliminary data.</text>
</comment>
<evidence type="ECO:0000256" key="1">
    <source>
        <dbReference type="ARBA" id="ARBA00022679"/>
    </source>
</evidence>
<dbReference type="InterPro" id="IPR000182">
    <property type="entry name" value="GNAT_dom"/>
</dbReference>
<dbReference type="OrthoDB" id="1431064at2"/>
<dbReference type="SUPFAM" id="SSF55729">
    <property type="entry name" value="Acyl-CoA N-acyltransferases (Nat)"/>
    <property type="match status" value="1"/>
</dbReference>
<dbReference type="CDD" id="cd04301">
    <property type="entry name" value="NAT_SF"/>
    <property type="match status" value="1"/>
</dbReference>
<dbReference type="PROSITE" id="PS51186">
    <property type="entry name" value="GNAT"/>
    <property type="match status" value="1"/>
</dbReference>
<accession>A0A401U9N7</accession>
<dbReference type="PANTHER" id="PTHR43877:SF2">
    <property type="entry name" value="AMINOALKYLPHOSPHONATE N-ACETYLTRANSFERASE-RELATED"/>
    <property type="match status" value="1"/>
</dbReference>